<proteinExistence type="predicted"/>
<dbReference type="OrthoDB" id="3621732at2759"/>
<accession>A0A6A6F9X5</accession>
<evidence type="ECO:0008006" key="4">
    <source>
        <dbReference type="Google" id="ProtNLM"/>
    </source>
</evidence>
<sequence>MSYRASNFPCTLPSRRTFEKASHTTTVSAAIRDAFSKMTEPPIQQPASAPTSINNGADHTQANQFNPATLTGSDLVKHLEWIVYSFTDAINNRDFSWLENDGPLSKYIAADFTGTQERFPEISQNGLVGREEHAKFMPMIMETFPNYKIRIFDLSTCVDEKQKKAVMFWNAESTGIGDLALPSTCTMELQRFEDGYWKIRKFCGVRGMVDGYPLKSMPLFSSYIMTLYYIRVSFMAS</sequence>
<keyword evidence="3" id="KW-1185">Reference proteome</keyword>
<feature type="compositionally biased region" description="Polar residues" evidence="1">
    <location>
        <begin position="45"/>
        <end position="65"/>
    </location>
</feature>
<dbReference type="InterPro" id="IPR032710">
    <property type="entry name" value="NTF2-like_dom_sf"/>
</dbReference>
<gene>
    <name evidence="2" type="ORF">CERZMDRAFT_86281</name>
</gene>
<dbReference type="Proteomes" id="UP000799539">
    <property type="component" value="Unassembled WGS sequence"/>
</dbReference>
<dbReference type="AlphaFoldDB" id="A0A6A6F9X5"/>
<evidence type="ECO:0000256" key="1">
    <source>
        <dbReference type="SAM" id="MobiDB-lite"/>
    </source>
</evidence>
<evidence type="ECO:0000313" key="2">
    <source>
        <dbReference type="EMBL" id="KAF2210224.1"/>
    </source>
</evidence>
<dbReference type="SUPFAM" id="SSF54427">
    <property type="entry name" value="NTF2-like"/>
    <property type="match status" value="1"/>
</dbReference>
<reference evidence="2" key="1">
    <citation type="journal article" date="2020" name="Stud. Mycol.">
        <title>101 Dothideomycetes genomes: a test case for predicting lifestyles and emergence of pathogens.</title>
        <authorList>
            <person name="Haridas S."/>
            <person name="Albert R."/>
            <person name="Binder M."/>
            <person name="Bloem J."/>
            <person name="Labutti K."/>
            <person name="Salamov A."/>
            <person name="Andreopoulos B."/>
            <person name="Baker S."/>
            <person name="Barry K."/>
            <person name="Bills G."/>
            <person name="Bluhm B."/>
            <person name="Cannon C."/>
            <person name="Castanera R."/>
            <person name="Culley D."/>
            <person name="Daum C."/>
            <person name="Ezra D."/>
            <person name="Gonzalez J."/>
            <person name="Henrissat B."/>
            <person name="Kuo A."/>
            <person name="Liang C."/>
            <person name="Lipzen A."/>
            <person name="Lutzoni F."/>
            <person name="Magnuson J."/>
            <person name="Mondo S."/>
            <person name="Nolan M."/>
            <person name="Ohm R."/>
            <person name="Pangilinan J."/>
            <person name="Park H.-J."/>
            <person name="Ramirez L."/>
            <person name="Alfaro M."/>
            <person name="Sun H."/>
            <person name="Tritt A."/>
            <person name="Yoshinaga Y."/>
            <person name="Zwiers L.-H."/>
            <person name="Turgeon B."/>
            <person name="Goodwin S."/>
            <person name="Spatafora J."/>
            <person name="Crous P."/>
            <person name="Grigoriev I."/>
        </authorList>
    </citation>
    <scope>NUCLEOTIDE SEQUENCE</scope>
    <source>
        <strain evidence="2">SCOH1-5</strain>
    </source>
</reference>
<name>A0A6A6F9X5_9PEZI</name>
<evidence type="ECO:0000313" key="3">
    <source>
        <dbReference type="Proteomes" id="UP000799539"/>
    </source>
</evidence>
<feature type="region of interest" description="Disordered" evidence="1">
    <location>
        <begin position="41"/>
        <end position="65"/>
    </location>
</feature>
<organism evidence="2 3">
    <name type="scientific">Cercospora zeae-maydis SCOH1-5</name>
    <dbReference type="NCBI Taxonomy" id="717836"/>
    <lineage>
        <taxon>Eukaryota</taxon>
        <taxon>Fungi</taxon>
        <taxon>Dikarya</taxon>
        <taxon>Ascomycota</taxon>
        <taxon>Pezizomycotina</taxon>
        <taxon>Dothideomycetes</taxon>
        <taxon>Dothideomycetidae</taxon>
        <taxon>Mycosphaerellales</taxon>
        <taxon>Mycosphaerellaceae</taxon>
        <taxon>Cercospora</taxon>
    </lineage>
</organism>
<dbReference type="EMBL" id="ML992682">
    <property type="protein sequence ID" value="KAF2210224.1"/>
    <property type="molecule type" value="Genomic_DNA"/>
</dbReference>
<protein>
    <recommendedName>
        <fullName evidence="4">SnoaL-like domain-containing protein</fullName>
    </recommendedName>
</protein>